<dbReference type="AlphaFoldDB" id="A0A510PMB7"/>
<gene>
    <name evidence="1" type="ORF">MAE30S32_36390</name>
</gene>
<comment type="caution">
    <text evidence="1">The sequence shown here is derived from an EMBL/GenBank/DDBJ whole genome shotgun (WGS) entry which is preliminary data.</text>
</comment>
<dbReference type="EMBL" id="BHVU01000280">
    <property type="protein sequence ID" value="GCA94987.1"/>
    <property type="molecule type" value="Genomic_DNA"/>
</dbReference>
<sequence length="29" mass="3370">MDESDYIPIAALNVGFSPFRLLEIVFKHF</sequence>
<name>A0A510PMB7_MICAE</name>
<reference evidence="1 2" key="1">
    <citation type="journal article" date="2019" name="Appl. Environ. Microbiol.">
        <title>Co-occurrence of broad and narrow host-range viruses infecting the toxic bloom-forming cyanobacterium Microcystis aeruginosa.</title>
        <authorList>
            <person name="Morimoto D."/>
            <person name="Tominaga K."/>
            <person name="Nishimura Y."/>
            <person name="Yoshida N."/>
            <person name="Kimura S."/>
            <person name="Sako Y."/>
            <person name="Yoshida T."/>
        </authorList>
    </citation>
    <scope>NUCLEOTIDE SEQUENCE [LARGE SCALE GENOMIC DNA]</scope>
    <source>
        <strain evidence="1 2">11-30S32</strain>
    </source>
</reference>
<proteinExistence type="predicted"/>
<evidence type="ECO:0000313" key="2">
    <source>
        <dbReference type="Proteomes" id="UP000321223"/>
    </source>
</evidence>
<organism evidence="1 2">
    <name type="scientific">Microcystis aeruginosa 11-30S32</name>
    <dbReference type="NCBI Taxonomy" id="2358142"/>
    <lineage>
        <taxon>Bacteria</taxon>
        <taxon>Bacillati</taxon>
        <taxon>Cyanobacteriota</taxon>
        <taxon>Cyanophyceae</taxon>
        <taxon>Oscillatoriophycideae</taxon>
        <taxon>Chroococcales</taxon>
        <taxon>Microcystaceae</taxon>
        <taxon>Microcystis</taxon>
    </lineage>
</organism>
<accession>A0A510PMB7</accession>
<evidence type="ECO:0000313" key="1">
    <source>
        <dbReference type="EMBL" id="GCA94987.1"/>
    </source>
</evidence>
<dbReference type="Proteomes" id="UP000321223">
    <property type="component" value="Unassembled WGS sequence"/>
</dbReference>
<protein>
    <submittedName>
        <fullName evidence="1">Uncharacterized protein</fullName>
    </submittedName>
</protein>